<evidence type="ECO:0000256" key="2">
    <source>
        <dbReference type="ARBA" id="ARBA00022692"/>
    </source>
</evidence>
<evidence type="ECO:0000256" key="1">
    <source>
        <dbReference type="ARBA" id="ARBA00004141"/>
    </source>
</evidence>
<proteinExistence type="predicted"/>
<dbReference type="PANTHER" id="PTHR43359:SF1">
    <property type="entry name" value="FORMATE HYDROGENLYASE SUBUNIT 4-RELATED"/>
    <property type="match status" value="1"/>
</dbReference>
<feature type="transmembrane region" description="Helical" evidence="5">
    <location>
        <begin position="6"/>
        <end position="27"/>
    </location>
</feature>
<feature type="transmembrane region" description="Helical" evidence="5">
    <location>
        <begin position="159"/>
        <end position="182"/>
    </location>
</feature>
<comment type="caution">
    <text evidence="6">The sequence shown here is derived from an EMBL/GenBank/DDBJ whole genome shotgun (WGS) entry which is preliminary data.</text>
</comment>
<evidence type="ECO:0000256" key="5">
    <source>
        <dbReference type="SAM" id="Phobius"/>
    </source>
</evidence>
<feature type="transmembrane region" description="Helical" evidence="5">
    <location>
        <begin position="90"/>
        <end position="110"/>
    </location>
</feature>
<feature type="transmembrane region" description="Helical" evidence="5">
    <location>
        <begin position="273"/>
        <end position="294"/>
    </location>
</feature>
<feature type="transmembrane region" description="Helical" evidence="5">
    <location>
        <begin position="244"/>
        <end position="261"/>
    </location>
</feature>
<accession>A0A7C9N7X1</accession>
<feature type="transmembrane region" description="Helical" evidence="5">
    <location>
        <begin position="67"/>
        <end position="84"/>
    </location>
</feature>
<evidence type="ECO:0000256" key="4">
    <source>
        <dbReference type="ARBA" id="ARBA00023136"/>
    </source>
</evidence>
<evidence type="ECO:0000313" key="6">
    <source>
        <dbReference type="EMBL" id="NBI33645.1"/>
    </source>
</evidence>
<comment type="subcellular location">
    <subcellularLocation>
        <location evidence="1">Membrane</location>
        <topology evidence="1">Multi-pass membrane protein</topology>
    </subcellularLocation>
</comment>
<dbReference type="EMBL" id="QWKH01000004">
    <property type="protein sequence ID" value="NBI33645.1"/>
    <property type="molecule type" value="Genomic_DNA"/>
</dbReference>
<protein>
    <submittedName>
        <fullName evidence="6">NADH-quinone oxidoreductase subunit H</fullName>
    </submittedName>
</protein>
<sequence>MDLFYVLVGTVVFAVGGPVLGCLLAGIDRKVTARMQGRVGPSLLQPYYDVRKLLEKDRVAVNSSEEVYVATALVFTLLAGGIFFSGGNLLLCVFVVTLSALFFIVAAWCTRSPYAEVGASRETLQVMAYEPMVLFMAIGYALGIASMTGFLSFDVRAAFYMPAPVILSNVLVFAGLLFVLTIKLRKSPFDLSYSHHAHQELVKGVTTEMSGRTLAMVEIMHWCENVLFLGWVGLFFIWNSAASILLALAVVAAVYFLEIWIDNNFARVKWQAMLKGAWVVALVAGVVNIGAFVVL</sequence>
<dbReference type="AlphaFoldDB" id="A0A7C9N7X1"/>
<dbReference type="InterPro" id="IPR001694">
    <property type="entry name" value="NADH_UbQ_OxRdtase_su1/FPO"/>
</dbReference>
<reference evidence="6" key="1">
    <citation type="submission" date="2018-08" db="EMBL/GenBank/DDBJ databases">
        <title>Murine metabolic-syndrome-specific gut microbial biobank.</title>
        <authorList>
            <person name="Liu C."/>
        </authorList>
    </citation>
    <scope>NUCLEOTIDE SEQUENCE [LARGE SCALE GENOMIC DNA]</scope>
    <source>
        <strain evidence="6">Z82</strain>
    </source>
</reference>
<keyword evidence="3 5" id="KW-1133">Transmembrane helix</keyword>
<dbReference type="PANTHER" id="PTHR43359">
    <property type="entry name" value="FORMATE HYDROGENLYASE SUBUNIT 4"/>
    <property type="match status" value="1"/>
</dbReference>
<dbReference type="InterPro" id="IPR052561">
    <property type="entry name" value="ComplexI_Subunit1"/>
</dbReference>
<organism evidence="6">
    <name type="scientific">Muribaculaceae bacterium Z82</name>
    <dbReference type="NCBI Taxonomy" id="2304548"/>
    <lineage>
        <taxon>Bacteria</taxon>
        <taxon>Pseudomonadati</taxon>
        <taxon>Bacteroidota</taxon>
        <taxon>Bacteroidia</taxon>
        <taxon>Bacteroidales</taxon>
        <taxon>Muribaculaceae</taxon>
    </lineage>
</organism>
<dbReference type="GO" id="GO:0005886">
    <property type="term" value="C:plasma membrane"/>
    <property type="evidence" value="ECO:0007669"/>
    <property type="project" value="TreeGrafter"/>
</dbReference>
<evidence type="ECO:0000256" key="3">
    <source>
        <dbReference type="ARBA" id="ARBA00022989"/>
    </source>
</evidence>
<name>A0A7C9N7X1_9BACT</name>
<keyword evidence="2 5" id="KW-0812">Transmembrane</keyword>
<keyword evidence="4 5" id="KW-0472">Membrane</keyword>
<feature type="transmembrane region" description="Helical" evidence="5">
    <location>
        <begin position="131"/>
        <end position="153"/>
    </location>
</feature>
<gene>
    <name evidence="6" type="ORF">D1639_01070</name>
</gene>
<dbReference type="Pfam" id="PF00146">
    <property type="entry name" value="NADHdh"/>
    <property type="match status" value="1"/>
</dbReference>